<accession>A0A8T4GSW2</accession>
<keyword evidence="1" id="KW-0472">Membrane</keyword>
<dbReference type="AlphaFoldDB" id="A0A8T4GSW2"/>
<dbReference type="SUPFAM" id="SSF54719">
    <property type="entry name" value="Fe,Mn superoxide dismutase (SOD), C-terminal domain"/>
    <property type="match status" value="1"/>
</dbReference>
<name>A0A8T4GSW2_9EURY</name>
<dbReference type="EMBL" id="JAGGLC010000001">
    <property type="protein sequence ID" value="MBP1985946.1"/>
    <property type="molecule type" value="Genomic_DNA"/>
</dbReference>
<proteinExistence type="predicted"/>
<evidence type="ECO:0000256" key="1">
    <source>
        <dbReference type="SAM" id="Phobius"/>
    </source>
</evidence>
<dbReference type="RefSeq" id="WP_209489993.1">
    <property type="nucleotide sequence ID" value="NZ_JAGGLC010000001.1"/>
</dbReference>
<comment type="caution">
    <text evidence="2">The sequence shown here is derived from an EMBL/GenBank/DDBJ whole genome shotgun (WGS) entry which is preliminary data.</text>
</comment>
<dbReference type="Proteomes" id="UP000823736">
    <property type="component" value="Unassembled WGS sequence"/>
</dbReference>
<keyword evidence="3" id="KW-1185">Reference proteome</keyword>
<feature type="transmembrane region" description="Helical" evidence="1">
    <location>
        <begin position="119"/>
        <end position="139"/>
    </location>
</feature>
<reference evidence="2" key="1">
    <citation type="submission" date="2021-03" db="EMBL/GenBank/DDBJ databases">
        <title>Genomic Encyclopedia of Type Strains, Phase IV (KMG-IV): sequencing the most valuable type-strain genomes for metagenomic binning, comparative biology and taxonomic classification.</title>
        <authorList>
            <person name="Goeker M."/>
        </authorList>
    </citation>
    <scope>NUCLEOTIDE SEQUENCE</scope>
    <source>
        <strain evidence="2">DSM 26232</strain>
    </source>
</reference>
<protein>
    <submittedName>
        <fullName evidence="2">Uncharacterized protein</fullName>
    </submittedName>
</protein>
<keyword evidence="1" id="KW-0812">Transmembrane</keyword>
<evidence type="ECO:0000313" key="3">
    <source>
        <dbReference type="Proteomes" id="UP000823736"/>
    </source>
</evidence>
<feature type="transmembrane region" description="Helical" evidence="1">
    <location>
        <begin position="90"/>
        <end position="113"/>
    </location>
</feature>
<feature type="transmembrane region" description="Helical" evidence="1">
    <location>
        <begin position="48"/>
        <end position="78"/>
    </location>
</feature>
<sequence length="170" mass="17578">MSSSEPSDMGSGGSGGYTARSTERARSLLSTSSDLIQDMGWTGLGQSIIGTIALVFALGFGDLFNAILNVPIAVFNALAGLIPQLNEATFGGLAGFIGAAFDAGIASFGTGWFGLLGVLQTPVGVGIALITAWEVAWYLDYVDRDVIGFAMDVPDMILNNDDSGVADEDE</sequence>
<dbReference type="OrthoDB" id="381101at2157"/>
<dbReference type="InterPro" id="IPR036314">
    <property type="entry name" value="SOD_C_sf"/>
</dbReference>
<organism evidence="2 3">
    <name type="scientific">Halolamina salifodinae</name>
    <dbReference type="NCBI Taxonomy" id="1202767"/>
    <lineage>
        <taxon>Archaea</taxon>
        <taxon>Methanobacteriati</taxon>
        <taxon>Methanobacteriota</taxon>
        <taxon>Stenosarchaea group</taxon>
        <taxon>Halobacteria</taxon>
        <taxon>Halobacteriales</taxon>
        <taxon>Haloferacaceae</taxon>
    </lineage>
</organism>
<gene>
    <name evidence="2" type="ORF">J2753_000419</name>
</gene>
<evidence type="ECO:0000313" key="2">
    <source>
        <dbReference type="EMBL" id="MBP1985946.1"/>
    </source>
</evidence>
<keyword evidence="1" id="KW-1133">Transmembrane helix</keyword>